<dbReference type="SUPFAM" id="SSF53187">
    <property type="entry name" value="Zn-dependent exopeptidases"/>
    <property type="match status" value="1"/>
</dbReference>
<dbReference type="Gene3D" id="3.40.630.10">
    <property type="entry name" value="Zn peptidases"/>
    <property type="match status" value="1"/>
</dbReference>
<dbReference type="NCBIfam" id="NF002600">
    <property type="entry name" value="PRK02256.1"/>
    <property type="match status" value="1"/>
</dbReference>
<dbReference type="Proteomes" id="UP001199424">
    <property type="component" value="Unassembled WGS sequence"/>
</dbReference>
<evidence type="ECO:0000313" key="11">
    <source>
        <dbReference type="EMBL" id="MCC2135476.1"/>
    </source>
</evidence>
<dbReference type="Pfam" id="PF02127">
    <property type="entry name" value="Peptidase_M18"/>
    <property type="match status" value="1"/>
</dbReference>
<dbReference type="PANTHER" id="PTHR28570:SF2">
    <property type="entry name" value="M18 FAMILY AMINOPEPTIDASE 1-RELATED"/>
    <property type="match status" value="1"/>
</dbReference>
<evidence type="ECO:0000313" key="12">
    <source>
        <dbReference type="Proteomes" id="UP001199424"/>
    </source>
</evidence>
<evidence type="ECO:0000256" key="4">
    <source>
        <dbReference type="ARBA" id="ARBA00022670"/>
    </source>
</evidence>
<evidence type="ECO:0000256" key="5">
    <source>
        <dbReference type="ARBA" id="ARBA00022723"/>
    </source>
</evidence>
<name>A0AAE3AHR8_9FIRM</name>
<evidence type="ECO:0000256" key="2">
    <source>
        <dbReference type="ARBA" id="ARBA00008290"/>
    </source>
</evidence>
<comment type="caution">
    <text evidence="11">The sequence shown here is derived from an EMBL/GenBank/DDBJ whole genome shotgun (WGS) entry which is preliminary data.</text>
</comment>
<dbReference type="RefSeq" id="WP_308448133.1">
    <property type="nucleotide sequence ID" value="NZ_JAJEQC010000001.1"/>
</dbReference>
<dbReference type="GO" id="GO:0008270">
    <property type="term" value="F:zinc ion binding"/>
    <property type="evidence" value="ECO:0007669"/>
    <property type="project" value="InterPro"/>
</dbReference>
<gene>
    <name evidence="11" type="ORF">LKD31_00385</name>
</gene>
<keyword evidence="6 9" id="KW-0378">Hydrolase</keyword>
<organism evidence="11 12">
    <name type="scientific">Hominenteromicrobium mulieris</name>
    <dbReference type="NCBI Taxonomy" id="2885357"/>
    <lineage>
        <taxon>Bacteria</taxon>
        <taxon>Bacillati</taxon>
        <taxon>Bacillota</taxon>
        <taxon>Clostridia</taxon>
        <taxon>Eubacteriales</taxon>
        <taxon>Oscillospiraceae</taxon>
        <taxon>Hominenteromicrobium</taxon>
    </lineage>
</organism>
<dbReference type="GO" id="GO:0008237">
    <property type="term" value="F:metallopeptidase activity"/>
    <property type="evidence" value="ECO:0007669"/>
    <property type="project" value="UniProtKB-KW"/>
</dbReference>
<dbReference type="GO" id="GO:0004177">
    <property type="term" value="F:aminopeptidase activity"/>
    <property type="evidence" value="ECO:0007669"/>
    <property type="project" value="UniProtKB-KW"/>
</dbReference>
<dbReference type="PANTHER" id="PTHR28570">
    <property type="entry name" value="ASPARTYL AMINOPEPTIDASE"/>
    <property type="match status" value="1"/>
</dbReference>
<evidence type="ECO:0000256" key="7">
    <source>
        <dbReference type="ARBA" id="ARBA00022833"/>
    </source>
</evidence>
<dbReference type="EC" id="3.4.11.-" evidence="10"/>
<reference evidence="11" key="1">
    <citation type="submission" date="2021-10" db="EMBL/GenBank/DDBJ databases">
        <title>Anaerobic single-cell dispensing facilitates the cultivation of human gut bacteria.</title>
        <authorList>
            <person name="Afrizal A."/>
        </authorList>
    </citation>
    <scope>NUCLEOTIDE SEQUENCE</scope>
    <source>
        <strain evidence="11">CLA-AA-H250</strain>
    </source>
</reference>
<evidence type="ECO:0000256" key="8">
    <source>
        <dbReference type="ARBA" id="ARBA00023049"/>
    </source>
</evidence>
<keyword evidence="3 9" id="KW-0031">Aminopeptidase</keyword>
<keyword evidence="12" id="KW-1185">Reference proteome</keyword>
<dbReference type="EMBL" id="JAJEQC010000001">
    <property type="protein sequence ID" value="MCC2135476.1"/>
    <property type="molecule type" value="Genomic_DNA"/>
</dbReference>
<dbReference type="Gene3D" id="2.30.250.10">
    <property type="entry name" value="Aminopeptidase i, Domain 2"/>
    <property type="match status" value="1"/>
</dbReference>
<evidence type="ECO:0000256" key="6">
    <source>
        <dbReference type="ARBA" id="ARBA00022801"/>
    </source>
</evidence>
<evidence type="ECO:0000256" key="9">
    <source>
        <dbReference type="RuleBase" id="RU004386"/>
    </source>
</evidence>
<comment type="similarity">
    <text evidence="2 9">Belongs to the peptidase M18 family.</text>
</comment>
<keyword evidence="8 9" id="KW-0482">Metalloprotease</keyword>
<dbReference type="PRINTS" id="PR00932">
    <property type="entry name" value="AMINO1PTASE"/>
</dbReference>
<dbReference type="GO" id="GO:0005737">
    <property type="term" value="C:cytoplasm"/>
    <property type="evidence" value="ECO:0007669"/>
    <property type="project" value="UniProtKB-ARBA"/>
</dbReference>
<keyword evidence="7 9" id="KW-0862">Zinc</keyword>
<keyword evidence="5 9" id="KW-0479">Metal-binding</keyword>
<sequence length="470" mass="51321">MAKKAAEKSAKELSEMLLNPRKNGFFKVTDEKIEKADKFCEGYKAFLNSAKTERESVEYAVAAAEKHGFVPFDPKHKYAAGDKVYYNNRGKAICLAIMGKEGCKNGVRIAAAHIDNPRLDLKPIPLYESSEMAYLKTHYYGGIKKYQWTAIPLAMHGVVVKSDGTVIKVCIGEEAGDPQFTITDILPHLGQDQATKPLGTAFTGEDLNILIGSRPVRDEEAKDAYKLNIMRLLNEKYGIVEADLISAEIEFVPAFKAVDIGFDRSLVGAYGHDDRVCAYPALEAILNCKNPVQTVVTVLTDKEETGSDGNTGLNSEYMRYFIADLAQAEGEEPRHVLSKSTCISADVTAAYDPHYASVYEAQNSTYINGGLGIAKYTGAHGKGGTSDANAEFVAKIRRTFDDAGVLWQIGELGKVDQGGGGTVAKFIANLNVDVLDIGVPVLSMHAPFEVVSKLDVYMAYKGFKAFFDEK</sequence>
<accession>A0AAE3AHR8</accession>
<comment type="cofactor">
    <cofactor evidence="1 10">
        <name>Zn(2+)</name>
        <dbReference type="ChEBI" id="CHEBI:29105"/>
    </cofactor>
</comment>
<evidence type="ECO:0000256" key="10">
    <source>
        <dbReference type="RuleBase" id="RU004387"/>
    </source>
</evidence>
<keyword evidence="4 9" id="KW-0645">Protease</keyword>
<dbReference type="AlphaFoldDB" id="A0AAE3AHR8"/>
<dbReference type="SUPFAM" id="SSF101821">
    <property type="entry name" value="Aminopeptidase/glucanase lid domain"/>
    <property type="match status" value="1"/>
</dbReference>
<evidence type="ECO:0000256" key="3">
    <source>
        <dbReference type="ARBA" id="ARBA00022438"/>
    </source>
</evidence>
<evidence type="ECO:0000256" key="1">
    <source>
        <dbReference type="ARBA" id="ARBA00001947"/>
    </source>
</evidence>
<dbReference type="GO" id="GO:0006508">
    <property type="term" value="P:proteolysis"/>
    <property type="evidence" value="ECO:0007669"/>
    <property type="project" value="UniProtKB-KW"/>
</dbReference>
<protein>
    <recommendedName>
        <fullName evidence="10">M18 family aminopeptidase</fullName>
        <ecNumber evidence="10">3.4.11.-</ecNumber>
    </recommendedName>
</protein>
<dbReference type="InterPro" id="IPR023358">
    <property type="entry name" value="Peptidase_M18_dom2"/>
</dbReference>
<dbReference type="InterPro" id="IPR001948">
    <property type="entry name" value="Peptidase_M18"/>
</dbReference>
<proteinExistence type="inferred from homology"/>